<protein>
    <recommendedName>
        <fullName evidence="4">DUF4148 domain-containing protein</fullName>
    </recommendedName>
</protein>
<keyword evidence="1" id="KW-0732">Signal</keyword>
<evidence type="ECO:0000313" key="2">
    <source>
        <dbReference type="EMBL" id="TBW34843.1"/>
    </source>
</evidence>
<sequence length="73" mass="7376">MKTLSTVLAVAVLGASLGSALADTPNANSALVSITEATRVSQPIVEGRQAATVAPSAGLSDAERAVVERNFPR</sequence>
<dbReference type="RefSeq" id="WP_131310869.1">
    <property type="nucleotide sequence ID" value="NZ_SJFN01000030.1"/>
</dbReference>
<feature type="signal peptide" evidence="1">
    <location>
        <begin position="1"/>
        <end position="22"/>
    </location>
</feature>
<accession>A0A4Q9VI26</accession>
<dbReference type="AlphaFoldDB" id="A0A4Q9VI26"/>
<dbReference type="EMBL" id="SJFN01000030">
    <property type="protein sequence ID" value="TBW34843.1"/>
    <property type="molecule type" value="Genomic_DNA"/>
</dbReference>
<reference evidence="2 3" key="1">
    <citation type="submission" date="2019-02" db="EMBL/GenBank/DDBJ databases">
        <title>Siculibacillus lacustris gen. nov., sp. nov., a new rosette-forming bacterium isolated from a freshwater crater lake (Lake St. Ana, Romania).</title>
        <authorList>
            <person name="Felfoldi T."/>
            <person name="Marton Z."/>
            <person name="Szabo A."/>
            <person name="Mentes A."/>
            <person name="Boka K."/>
            <person name="Marialigeti K."/>
            <person name="Mathe I."/>
            <person name="Koncz M."/>
            <person name="Schumann P."/>
            <person name="Toth E."/>
        </authorList>
    </citation>
    <scope>NUCLEOTIDE SEQUENCE [LARGE SCALE GENOMIC DNA]</scope>
    <source>
        <strain evidence="2 3">SA-279</strain>
    </source>
</reference>
<comment type="caution">
    <text evidence="2">The sequence shown here is derived from an EMBL/GenBank/DDBJ whole genome shotgun (WGS) entry which is preliminary data.</text>
</comment>
<dbReference type="Proteomes" id="UP000292781">
    <property type="component" value="Unassembled WGS sequence"/>
</dbReference>
<gene>
    <name evidence="2" type="ORF">EYW49_17235</name>
</gene>
<organism evidence="2 3">
    <name type="scientific">Siculibacillus lacustris</name>
    <dbReference type="NCBI Taxonomy" id="1549641"/>
    <lineage>
        <taxon>Bacteria</taxon>
        <taxon>Pseudomonadati</taxon>
        <taxon>Pseudomonadota</taxon>
        <taxon>Alphaproteobacteria</taxon>
        <taxon>Hyphomicrobiales</taxon>
        <taxon>Ancalomicrobiaceae</taxon>
        <taxon>Siculibacillus</taxon>
    </lineage>
</organism>
<proteinExistence type="predicted"/>
<name>A0A4Q9VI26_9HYPH</name>
<keyword evidence="3" id="KW-1185">Reference proteome</keyword>
<evidence type="ECO:0008006" key="4">
    <source>
        <dbReference type="Google" id="ProtNLM"/>
    </source>
</evidence>
<evidence type="ECO:0000256" key="1">
    <source>
        <dbReference type="SAM" id="SignalP"/>
    </source>
</evidence>
<evidence type="ECO:0000313" key="3">
    <source>
        <dbReference type="Proteomes" id="UP000292781"/>
    </source>
</evidence>
<feature type="chain" id="PRO_5020657301" description="DUF4148 domain-containing protein" evidence="1">
    <location>
        <begin position="23"/>
        <end position="73"/>
    </location>
</feature>